<accession>A0A0K8RMH9</accession>
<evidence type="ECO:0000256" key="1">
    <source>
        <dbReference type="SAM" id="SignalP"/>
    </source>
</evidence>
<organism evidence="2">
    <name type="scientific">Ixodes ricinus</name>
    <name type="common">Common tick</name>
    <name type="synonym">Acarus ricinus</name>
    <dbReference type="NCBI Taxonomy" id="34613"/>
    <lineage>
        <taxon>Eukaryota</taxon>
        <taxon>Metazoa</taxon>
        <taxon>Ecdysozoa</taxon>
        <taxon>Arthropoda</taxon>
        <taxon>Chelicerata</taxon>
        <taxon>Arachnida</taxon>
        <taxon>Acari</taxon>
        <taxon>Parasitiformes</taxon>
        <taxon>Ixodida</taxon>
        <taxon>Ixodoidea</taxon>
        <taxon>Ixodidae</taxon>
        <taxon>Ixodinae</taxon>
        <taxon>Ixodes</taxon>
    </lineage>
</organism>
<dbReference type="AlphaFoldDB" id="A0A0K8RMH9"/>
<evidence type="ECO:0000313" key="2">
    <source>
        <dbReference type="EMBL" id="JAA72265.1"/>
    </source>
</evidence>
<sequence length="112" mass="12558">MKIFILVMLVAVLFCVNSADGLPCKANEHQVRCKNWASRNKSCDEGSCRSPTPQQNCEVCQICFPEDDSDEVCEVKCVCNYDTLRQQDGGCREPSDCPEGSPVAHLLPYRRK</sequence>
<protein>
    <submittedName>
        <fullName evidence="2">Putative til domain protein</fullName>
    </submittedName>
</protein>
<reference evidence="2" key="1">
    <citation type="submission" date="2012-12" db="EMBL/GenBank/DDBJ databases">
        <title>Identification and characterization of a phenylalanine ammonia-lyase gene family in Isatis indigotica Fort.</title>
        <authorList>
            <person name="Liu Q."/>
            <person name="Chen J."/>
            <person name="Zhou X."/>
            <person name="Di P."/>
            <person name="Xiao Y."/>
            <person name="Xuan H."/>
            <person name="Zhang L."/>
            <person name="Chen W."/>
        </authorList>
    </citation>
    <scope>NUCLEOTIDE SEQUENCE</scope>
    <source>
        <tissue evidence="2">Salivary gland</tissue>
    </source>
</reference>
<feature type="chain" id="PRO_5005518353" evidence="1">
    <location>
        <begin position="22"/>
        <end position="112"/>
    </location>
</feature>
<dbReference type="EMBL" id="GADI01001543">
    <property type="protein sequence ID" value="JAA72265.1"/>
    <property type="molecule type" value="mRNA"/>
</dbReference>
<keyword evidence="1" id="KW-0732">Signal</keyword>
<feature type="signal peptide" evidence="1">
    <location>
        <begin position="1"/>
        <end position="21"/>
    </location>
</feature>
<proteinExistence type="evidence at transcript level"/>
<name>A0A0K8RMH9_IXORI</name>